<dbReference type="HOGENOM" id="CLU_848909_0_0_2"/>
<dbReference type="KEGG" id="pya:PYCH_14390"/>
<name>F8AG50_PYRYC</name>
<dbReference type="eggNOG" id="arCOG01967">
    <property type="taxonomic scope" value="Archaea"/>
</dbReference>
<dbReference type="HAMAP" id="MF_00769">
    <property type="entry name" value="2PGK"/>
    <property type="match status" value="1"/>
</dbReference>
<reference evidence="7 8" key="1">
    <citation type="journal article" date="2011" name="J. Bacteriol.">
        <title>Complete genome sequence of the obligate piezophilic hyperthermophilic archaeon Pyrococcus yayanosii CH1.</title>
        <authorList>
            <person name="Jun X."/>
            <person name="Lupeng L."/>
            <person name="Minjuan X."/>
            <person name="Oger P."/>
            <person name="Fengping W."/>
            <person name="Jebbar M."/>
            <person name="Xiang X."/>
        </authorList>
    </citation>
    <scope>NUCLEOTIDE SEQUENCE [LARGE SCALE GENOMIC DNA]</scope>
    <source>
        <strain evidence="8">CH1 / JCM 16557</strain>
    </source>
</reference>
<dbReference type="SUPFAM" id="SSF52540">
    <property type="entry name" value="P-loop containing nucleoside triphosphate hydrolases"/>
    <property type="match status" value="1"/>
</dbReference>
<dbReference type="Gene3D" id="3.40.50.300">
    <property type="entry name" value="P-loop containing nucleotide triphosphate hydrolases"/>
    <property type="match status" value="1"/>
</dbReference>
<dbReference type="PROSITE" id="PS51161">
    <property type="entry name" value="ATP_CONE"/>
    <property type="match status" value="1"/>
</dbReference>
<comment type="similarity">
    <text evidence="5">Belongs to the 2-phosphoglycerate kinase family.</text>
</comment>
<dbReference type="GO" id="GO:0005524">
    <property type="term" value="F:ATP binding"/>
    <property type="evidence" value="ECO:0007669"/>
    <property type="project" value="UniProtKB-UniRule"/>
</dbReference>
<sequence>MIRVVDERGKISLPFSRGILTRSITSAGVDVDIAYSIAIEVQRELEGKGKTIVTKDEIRELTYRKLLEKGFKREARRYLFWRKFRKMKIPIIILLGGPTGVGKSTIATELAFRLGIRSVIGTDSIREVLRKVITPELLPAIHTSTFLAWREVKMVPEGISPVIYGFEAQVSAVSVGINAIIERARNEGLNAIIEGIHVVPGFVNMEHDMTFTYMIVAGSREELEARFYERTRYSRRSAEYYVSHLDEIMEIQDYLIRKAREHNIPVVENVELERTIGIIMADLMERITETLKKRGESYLLDL</sequence>
<comment type="function">
    <text evidence="5">Catalyzes the phosphorylation of 2-phosphoglycerate to 2,3-diphosphoglycerate. Involved in the biosynthesis of cyclic 2,3-bisphosphoglycerate, a thermoprotectant.</text>
</comment>
<evidence type="ECO:0000256" key="2">
    <source>
        <dbReference type="ARBA" id="ARBA00022741"/>
    </source>
</evidence>
<dbReference type="GO" id="GO:0016774">
    <property type="term" value="F:phosphotransferase activity, carboxyl group as acceptor"/>
    <property type="evidence" value="ECO:0007669"/>
    <property type="project" value="UniProtKB-UniRule"/>
</dbReference>
<dbReference type="PANTHER" id="PTHR33477:SF3">
    <property type="entry name" value="P-LOOP NTPASE DOMAIN-CONTAINING PROTEIN LPA1 HOMOLOG 1"/>
    <property type="match status" value="1"/>
</dbReference>
<gene>
    <name evidence="5" type="primary">pgk2</name>
    <name evidence="7" type="ordered locus">PYCH_14390</name>
</gene>
<evidence type="ECO:0000313" key="8">
    <source>
        <dbReference type="Proteomes" id="UP000008386"/>
    </source>
</evidence>
<keyword evidence="4 5" id="KW-0067">ATP-binding</keyword>
<dbReference type="STRING" id="529709.PYCH_14390"/>
<dbReference type="RefSeq" id="WP_013906165.1">
    <property type="nucleotide sequence ID" value="NC_015680.1"/>
</dbReference>
<keyword evidence="8" id="KW-1185">Reference proteome</keyword>
<dbReference type="PANTHER" id="PTHR33477">
    <property type="entry name" value="P-LOOP NTPASE DOMAIN-CONTAINING PROTEIN LPA1 HOMOLOG 1"/>
    <property type="match status" value="1"/>
</dbReference>
<comment type="cofactor">
    <cofactor evidence="5">
        <name>a divalent metal cation</name>
        <dbReference type="ChEBI" id="CHEBI:60240"/>
    </cofactor>
</comment>
<evidence type="ECO:0000256" key="3">
    <source>
        <dbReference type="ARBA" id="ARBA00022777"/>
    </source>
</evidence>
<evidence type="ECO:0000256" key="4">
    <source>
        <dbReference type="ARBA" id="ARBA00022840"/>
    </source>
</evidence>
<proteinExistence type="inferred from homology"/>
<dbReference type="Pfam" id="PF03477">
    <property type="entry name" value="ATP-cone"/>
    <property type="match status" value="1"/>
</dbReference>
<evidence type="ECO:0000313" key="7">
    <source>
        <dbReference type="EMBL" id="AEH25109.1"/>
    </source>
</evidence>
<organism evidence="7 8">
    <name type="scientific">Pyrococcus yayanosii (strain CH1 / JCM 16557)</name>
    <dbReference type="NCBI Taxonomy" id="529709"/>
    <lineage>
        <taxon>Archaea</taxon>
        <taxon>Methanobacteriati</taxon>
        <taxon>Methanobacteriota</taxon>
        <taxon>Thermococci</taxon>
        <taxon>Thermococcales</taxon>
        <taxon>Thermococcaceae</taxon>
        <taxon>Pyrococcus</taxon>
    </lineage>
</organism>
<dbReference type="EC" id="2.7.2.16" evidence="5"/>
<dbReference type="InterPro" id="IPR005144">
    <property type="entry name" value="ATP-cone_dom"/>
</dbReference>
<dbReference type="EMBL" id="CP002779">
    <property type="protein sequence ID" value="AEH25109.1"/>
    <property type="molecule type" value="Genomic_DNA"/>
</dbReference>
<dbReference type="InterPro" id="IPR027417">
    <property type="entry name" value="P-loop_NTPase"/>
</dbReference>
<protein>
    <recommendedName>
        <fullName evidence="5">2-phosphoglycerate kinase</fullName>
        <shortName evidence="5">2PGK</shortName>
        <ecNumber evidence="5">2.7.2.16</ecNumber>
    </recommendedName>
</protein>
<evidence type="ECO:0000256" key="5">
    <source>
        <dbReference type="HAMAP-Rule" id="MF_00769"/>
    </source>
</evidence>
<feature type="domain" description="ATP-cone" evidence="6">
    <location>
        <begin position="2"/>
        <end position="89"/>
    </location>
</feature>
<keyword evidence="3 5" id="KW-0418">Kinase</keyword>
<dbReference type="CDD" id="cd01983">
    <property type="entry name" value="SIMIBI"/>
    <property type="match status" value="1"/>
</dbReference>
<keyword evidence="1 5" id="KW-0808">Transferase</keyword>
<keyword evidence="2 5" id="KW-0547">Nucleotide-binding</keyword>
<comment type="catalytic activity">
    <reaction evidence="5">
        <text>(2R)-2-phosphoglycerate + ATP = (2R)-2,3-bisphosphoglycerate + ADP + H(+)</text>
        <dbReference type="Rhea" id="RHEA:42408"/>
        <dbReference type="ChEBI" id="CHEBI:15378"/>
        <dbReference type="ChEBI" id="CHEBI:30616"/>
        <dbReference type="ChEBI" id="CHEBI:58248"/>
        <dbReference type="ChEBI" id="CHEBI:58289"/>
        <dbReference type="ChEBI" id="CHEBI:456216"/>
        <dbReference type="EC" id="2.7.2.16"/>
    </reaction>
</comment>
<dbReference type="GeneID" id="10838010"/>
<dbReference type="OrthoDB" id="358692at2157"/>
<dbReference type="Proteomes" id="UP000008386">
    <property type="component" value="Chromosome"/>
</dbReference>
<evidence type="ECO:0000259" key="6">
    <source>
        <dbReference type="PROSITE" id="PS51161"/>
    </source>
</evidence>
<comment type="pathway">
    <text evidence="5">Thermoadapter biosynthesis; cyclic 2,3-diphosphoglycerate biosynthesis; cyclic 2,3-diphosphoglycerate from 2-phospho-D-glycerate: step 1/2.</text>
</comment>
<dbReference type="AlphaFoldDB" id="F8AG50"/>
<dbReference type="NCBIfam" id="NF003259">
    <property type="entry name" value="PRK04220.1"/>
    <property type="match status" value="1"/>
</dbReference>
<evidence type="ECO:0000256" key="1">
    <source>
        <dbReference type="ARBA" id="ARBA00022679"/>
    </source>
</evidence>
<dbReference type="UniPathway" id="UPA00551">
    <property type="reaction ID" value="UER00609"/>
</dbReference>
<dbReference type="InterPro" id="IPR020872">
    <property type="entry name" value="2PKG"/>
</dbReference>
<dbReference type="GO" id="GO:0016301">
    <property type="term" value="F:kinase activity"/>
    <property type="evidence" value="ECO:0007669"/>
    <property type="project" value="UniProtKB-KW"/>
</dbReference>
<accession>F8AG50</accession>